<sequence>MNITLSGLHLESSPKLKKYAYKKTNKLLKYNPKIQNITVRLFSQEAHRGKEKDYSCELTVHIPEKILELVDTQRDLEKAIDKACERMKKILVRTKEKNISKEHKRGIFNKLISRLRH</sequence>
<accession>A0A1F5HEC7</accession>
<dbReference type="SUPFAM" id="SSF69754">
    <property type="entry name" value="Ribosome binding protein Y (YfiA homologue)"/>
    <property type="match status" value="1"/>
</dbReference>
<protein>
    <submittedName>
        <fullName evidence="1">Ribosomal subunit interface protein</fullName>
    </submittedName>
</protein>
<dbReference type="AlphaFoldDB" id="A0A1F5HEC7"/>
<dbReference type="STRING" id="1797737.A2196_01600"/>
<reference evidence="1 2" key="1">
    <citation type="journal article" date="2016" name="Nat. Commun.">
        <title>Thousands of microbial genomes shed light on interconnected biogeochemical processes in an aquifer system.</title>
        <authorList>
            <person name="Anantharaman K."/>
            <person name="Brown C.T."/>
            <person name="Hug L.A."/>
            <person name="Sharon I."/>
            <person name="Castelle C.J."/>
            <person name="Probst A.J."/>
            <person name="Thomas B.C."/>
            <person name="Singh A."/>
            <person name="Wilkins M.J."/>
            <person name="Karaoz U."/>
            <person name="Brodie E.L."/>
            <person name="Williams K.H."/>
            <person name="Hubbard S.S."/>
            <person name="Banfield J.F."/>
        </authorList>
    </citation>
    <scope>NUCLEOTIDE SEQUENCE [LARGE SCALE GENOMIC DNA]</scope>
</reference>
<dbReference type="InterPro" id="IPR036567">
    <property type="entry name" value="RHF-like"/>
</dbReference>
<dbReference type="Pfam" id="PF02482">
    <property type="entry name" value="Ribosomal_S30AE"/>
    <property type="match status" value="1"/>
</dbReference>
<dbReference type="EMBL" id="MFCA01000013">
    <property type="protein sequence ID" value="OGE02504.1"/>
    <property type="molecule type" value="Genomic_DNA"/>
</dbReference>
<evidence type="ECO:0000313" key="1">
    <source>
        <dbReference type="EMBL" id="OGE02504.1"/>
    </source>
</evidence>
<dbReference type="NCBIfam" id="TIGR00741">
    <property type="entry name" value="yfiA"/>
    <property type="match status" value="1"/>
</dbReference>
<dbReference type="Gene3D" id="3.30.160.100">
    <property type="entry name" value="Ribosome hibernation promotion factor-like"/>
    <property type="match status" value="1"/>
</dbReference>
<dbReference type="InterPro" id="IPR003489">
    <property type="entry name" value="RHF/RaiA"/>
</dbReference>
<dbReference type="Proteomes" id="UP000176751">
    <property type="component" value="Unassembled WGS sequence"/>
</dbReference>
<name>A0A1F5HEC7_9BACT</name>
<evidence type="ECO:0000313" key="2">
    <source>
        <dbReference type="Proteomes" id="UP000176751"/>
    </source>
</evidence>
<comment type="caution">
    <text evidence="1">The sequence shown here is derived from an EMBL/GenBank/DDBJ whole genome shotgun (WGS) entry which is preliminary data.</text>
</comment>
<organism evidence="1 2">
    <name type="scientific">Candidatus Curtissbacteria bacterium RIFOXYA1_FULL_41_14</name>
    <dbReference type="NCBI Taxonomy" id="1797737"/>
    <lineage>
        <taxon>Bacteria</taxon>
        <taxon>Candidatus Curtissiibacteriota</taxon>
    </lineage>
</organism>
<proteinExistence type="predicted"/>
<dbReference type="CDD" id="cd00552">
    <property type="entry name" value="RaiA"/>
    <property type="match status" value="1"/>
</dbReference>
<gene>
    <name evidence="1" type="ORF">A2196_01600</name>
</gene>